<dbReference type="InterPro" id="IPR036188">
    <property type="entry name" value="FAD/NAD-bd_sf"/>
</dbReference>
<evidence type="ECO:0000313" key="5">
    <source>
        <dbReference type="Proteomes" id="UP001265746"/>
    </source>
</evidence>
<dbReference type="PANTHER" id="PTHR11552:SF78">
    <property type="entry name" value="GLUCOSE-METHANOL-CHOLINE OXIDOREDUCTASE N-TERMINAL DOMAIN-CONTAINING PROTEIN"/>
    <property type="match status" value="1"/>
</dbReference>
<dbReference type="PROSITE" id="PS00624">
    <property type="entry name" value="GMC_OXRED_2"/>
    <property type="match status" value="1"/>
</dbReference>
<feature type="domain" description="Glucose-methanol-choline oxidoreductase N-terminal" evidence="3">
    <location>
        <begin position="279"/>
        <end position="293"/>
    </location>
</feature>
<comment type="cofactor">
    <cofactor evidence="2">
        <name>FAD</name>
        <dbReference type="ChEBI" id="CHEBI:57692"/>
    </cofactor>
</comment>
<gene>
    <name evidence="4" type="ORF">N8I77_004296</name>
</gene>
<keyword evidence="2" id="KW-0285">Flavoprotein</keyword>
<keyword evidence="5" id="KW-1185">Reference proteome</keyword>
<feature type="binding site" evidence="2">
    <location>
        <position position="234"/>
    </location>
    <ligand>
        <name>FAD</name>
        <dbReference type="ChEBI" id="CHEBI:57692"/>
    </ligand>
</feature>
<feature type="binding site" evidence="2">
    <location>
        <begin position="538"/>
        <end position="539"/>
    </location>
    <ligand>
        <name>FAD</name>
        <dbReference type="ChEBI" id="CHEBI:57692"/>
    </ligand>
</feature>
<dbReference type="InterPro" id="IPR000172">
    <property type="entry name" value="GMC_OxRdtase_N"/>
</dbReference>
<organism evidence="4 5">
    <name type="scientific">Phomopsis amygdali</name>
    <name type="common">Fusicoccum amygdali</name>
    <dbReference type="NCBI Taxonomy" id="1214568"/>
    <lineage>
        <taxon>Eukaryota</taxon>
        <taxon>Fungi</taxon>
        <taxon>Dikarya</taxon>
        <taxon>Ascomycota</taxon>
        <taxon>Pezizomycotina</taxon>
        <taxon>Sordariomycetes</taxon>
        <taxon>Sordariomycetidae</taxon>
        <taxon>Diaporthales</taxon>
        <taxon>Diaporthaceae</taxon>
        <taxon>Diaporthe</taxon>
    </lineage>
</organism>
<sequence>MALYTKLPEAIDEVDVIIAGGGTAGCVVAARLADADPGLSVLVIESGPSNELPTVEYPACFLTHLAPDSKTSQFYLTKKSPEVADRSLILPTASILGGGSSINFMMYSRAQRSDWDSWNTPGWSTDEMLPYLKKLETYHGEDAKGVHGHDGPIHVSRGTYNSPRIENEFIAAAENVGWQEAPDLTDIDSVNVTWRARRFISPSGKRQDAASTYLFPRLRDGKHPYLNVLVESQVCRILIDENKKATGVEFRPNPLFHTDSTEQPLRSVKARKLVIASSGACGTPPLLERSGVGDRKVLKRVGVPVLADLPGVGNGYEDHHLLAYPYLNDLEAADTLDKIIYGPSVSFEELMKADHEMLGWNAQEIQVKVRPRESEVTALGPDFQAAWNQEFKPYPDKPLAVLSVIAGFPGDPRLTTGEPCLSVTVFTVYPFSRGKIHITSPEVGVPVDFETGFFADEGQLDVKKHMWMYKKQREVIRRMACYRGEMANCHPPFATGSSAACVQLTDGPLPAGIPDIEYSAEDDAILEQWLRENVGTTWHSLGTCKMLPRDEMGVVDSGLGVYGVGNLKIADLSIAPHNVAANTNNTALAIGERAADIFIKELGLGSL</sequence>
<evidence type="ECO:0000256" key="2">
    <source>
        <dbReference type="PIRSR" id="PIRSR000137-2"/>
    </source>
</evidence>
<evidence type="ECO:0000256" key="1">
    <source>
        <dbReference type="ARBA" id="ARBA00010790"/>
    </source>
</evidence>
<dbReference type="EMBL" id="JAUJFL010000002">
    <property type="protein sequence ID" value="KAK2610907.1"/>
    <property type="molecule type" value="Genomic_DNA"/>
</dbReference>
<dbReference type="SUPFAM" id="SSF54373">
    <property type="entry name" value="FAD-linked reductases, C-terminal domain"/>
    <property type="match status" value="1"/>
</dbReference>
<protein>
    <recommendedName>
        <fullName evidence="3">Glucose-methanol-choline oxidoreductase N-terminal domain-containing protein</fullName>
    </recommendedName>
</protein>
<dbReference type="GO" id="GO:0050660">
    <property type="term" value="F:flavin adenine dinucleotide binding"/>
    <property type="evidence" value="ECO:0007669"/>
    <property type="project" value="InterPro"/>
</dbReference>
<dbReference type="Pfam" id="PF00732">
    <property type="entry name" value="GMC_oxred_N"/>
    <property type="match status" value="1"/>
</dbReference>
<keyword evidence="2" id="KW-0274">FAD</keyword>
<evidence type="ECO:0000259" key="3">
    <source>
        <dbReference type="PROSITE" id="PS00624"/>
    </source>
</evidence>
<dbReference type="InterPro" id="IPR007867">
    <property type="entry name" value="GMC_OxRtase_C"/>
</dbReference>
<comment type="similarity">
    <text evidence="1">Belongs to the GMC oxidoreductase family.</text>
</comment>
<dbReference type="Gene3D" id="3.50.50.60">
    <property type="entry name" value="FAD/NAD(P)-binding domain"/>
    <property type="match status" value="1"/>
</dbReference>
<dbReference type="PROSITE" id="PS51257">
    <property type="entry name" value="PROKAR_LIPOPROTEIN"/>
    <property type="match status" value="1"/>
</dbReference>
<dbReference type="PIRSF" id="PIRSF000137">
    <property type="entry name" value="Alcohol_oxidase"/>
    <property type="match status" value="1"/>
</dbReference>
<dbReference type="InterPro" id="IPR012132">
    <property type="entry name" value="GMC_OxRdtase"/>
</dbReference>
<name>A0AAD9SKP1_PHOAM</name>
<accession>A0AAD9SKP1</accession>
<dbReference type="GO" id="GO:0016614">
    <property type="term" value="F:oxidoreductase activity, acting on CH-OH group of donors"/>
    <property type="evidence" value="ECO:0007669"/>
    <property type="project" value="InterPro"/>
</dbReference>
<comment type="caution">
    <text evidence="4">The sequence shown here is derived from an EMBL/GenBank/DDBJ whole genome shotgun (WGS) entry which is preliminary data.</text>
</comment>
<dbReference type="SUPFAM" id="SSF51905">
    <property type="entry name" value="FAD/NAD(P)-binding domain"/>
    <property type="match status" value="1"/>
</dbReference>
<proteinExistence type="inferred from homology"/>
<reference evidence="4" key="1">
    <citation type="submission" date="2023-06" db="EMBL/GenBank/DDBJ databases">
        <authorList>
            <person name="Noh H."/>
        </authorList>
    </citation>
    <scope>NUCLEOTIDE SEQUENCE</scope>
    <source>
        <strain evidence="4">DUCC20226</strain>
    </source>
</reference>
<dbReference type="Proteomes" id="UP001265746">
    <property type="component" value="Unassembled WGS sequence"/>
</dbReference>
<dbReference type="PANTHER" id="PTHR11552">
    <property type="entry name" value="GLUCOSE-METHANOL-CHOLINE GMC OXIDOREDUCTASE"/>
    <property type="match status" value="1"/>
</dbReference>
<dbReference type="Pfam" id="PF05199">
    <property type="entry name" value="GMC_oxred_C"/>
    <property type="match status" value="1"/>
</dbReference>
<dbReference type="Gene3D" id="3.30.560.10">
    <property type="entry name" value="Glucose Oxidase, domain 3"/>
    <property type="match status" value="1"/>
</dbReference>
<dbReference type="AlphaFoldDB" id="A0AAD9SKP1"/>
<evidence type="ECO:0000313" key="4">
    <source>
        <dbReference type="EMBL" id="KAK2610907.1"/>
    </source>
</evidence>